<feature type="compositionally biased region" description="Basic and acidic residues" evidence="1">
    <location>
        <begin position="300"/>
        <end position="312"/>
    </location>
</feature>
<reference evidence="3 4" key="1">
    <citation type="journal article" date="2021" name="Sci. Rep.">
        <title>The genome of the diatom Chaetoceros tenuissimus carries an ancient integrated fragment of an extant virus.</title>
        <authorList>
            <person name="Hongo Y."/>
            <person name="Kimura K."/>
            <person name="Takaki Y."/>
            <person name="Yoshida Y."/>
            <person name="Baba S."/>
            <person name="Kobayashi G."/>
            <person name="Nagasaki K."/>
            <person name="Hano T."/>
            <person name="Tomaru Y."/>
        </authorList>
    </citation>
    <scope>NUCLEOTIDE SEQUENCE [LARGE SCALE GENOMIC DNA]</scope>
    <source>
        <strain evidence="3 4">NIES-3715</strain>
    </source>
</reference>
<gene>
    <name evidence="3" type="ORF">CTEN210_16851</name>
</gene>
<dbReference type="Gene3D" id="1.10.8.10">
    <property type="entry name" value="DNA helicase RuvA subunit, C-terminal domain"/>
    <property type="match status" value="1"/>
</dbReference>
<evidence type="ECO:0000256" key="1">
    <source>
        <dbReference type="SAM" id="MobiDB-lite"/>
    </source>
</evidence>
<feature type="region of interest" description="Disordered" evidence="1">
    <location>
        <begin position="300"/>
        <end position="322"/>
    </location>
</feature>
<name>A0AAD3DBL3_9STRA</name>
<feature type="compositionally biased region" description="Basic and acidic residues" evidence="1">
    <location>
        <begin position="518"/>
        <end position="533"/>
    </location>
</feature>
<feature type="region of interest" description="Disordered" evidence="1">
    <location>
        <begin position="352"/>
        <end position="533"/>
    </location>
</feature>
<proteinExistence type="predicted"/>
<organism evidence="3 4">
    <name type="scientific">Chaetoceros tenuissimus</name>
    <dbReference type="NCBI Taxonomy" id="426638"/>
    <lineage>
        <taxon>Eukaryota</taxon>
        <taxon>Sar</taxon>
        <taxon>Stramenopiles</taxon>
        <taxon>Ochrophyta</taxon>
        <taxon>Bacillariophyta</taxon>
        <taxon>Coscinodiscophyceae</taxon>
        <taxon>Chaetocerotophycidae</taxon>
        <taxon>Chaetocerotales</taxon>
        <taxon>Chaetocerotaceae</taxon>
        <taxon>Chaetoceros</taxon>
    </lineage>
</organism>
<dbReference type="PROSITE" id="PS50030">
    <property type="entry name" value="UBA"/>
    <property type="match status" value="1"/>
</dbReference>
<feature type="compositionally biased region" description="Basic and acidic residues" evidence="1">
    <location>
        <begin position="369"/>
        <end position="385"/>
    </location>
</feature>
<keyword evidence="4" id="KW-1185">Reference proteome</keyword>
<dbReference type="AlphaFoldDB" id="A0AAD3DBL3"/>
<evidence type="ECO:0000313" key="4">
    <source>
        <dbReference type="Proteomes" id="UP001054902"/>
    </source>
</evidence>
<comment type="caution">
    <text evidence="3">The sequence shown here is derived from an EMBL/GenBank/DDBJ whole genome shotgun (WGS) entry which is preliminary data.</text>
</comment>
<dbReference type="InterPro" id="IPR015940">
    <property type="entry name" value="UBA"/>
</dbReference>
<feature type="domain" description="UBA" evidence="2">
    <location>
        <begin position="533"/>
        <end position="574"/>
    </location>
</feature>
<dbReference type="InterPro" id="IPR009060">
    <property type="entry name" value="UBA-like_sf"/>
</dbReference>
<evidence type="ECO:0000259" key="2">
    <source>
        <dbReference type="PROSITE" id="PS50030"/>
    </source>
</evidence>
<dbReference type="SUPFAM" id="SSF46934">
    <property type="entry name" value="UBA-like"/>
    <property type="match status" value="1"/>
</dbReference>
<dbReference type="EMBL" id="BLLK01000069">
    <property type="protein sequence ID" value="GFH60375.1"/>
    <property type="molecule type" value="Genomic_DNA"/>
</dbReference>
<dbReference type="Proteomes" id="UP001054902">
    <property type="component" value="Unassembled WGS sequence"/>
</dbReference>
<sequence length="582" mass="66409">MPSSKSTRDADPSLLKDLLAIKFPRCAVCDVLYAQDDDDEIEIQEDKQSDEHYFNLAQKLIPLAECKCTCKMISCTIDDDDMFTSAELSRILKQFQNFDESAIVSLLINKFCHANNIKTCKGVAFCKACFDKSVEVSDEVIEHDYRSESQPNQKFSINFKCPFCKKLYTKNFIRNLRKGDRMSEAKQMEIMQMRGVYKNTMQFVGFKKKVRNILKQTCSDEKDRLQGVSDATRNTVLEWVNDDDVQDSDDCFSDTDVGYVQSKPRHIETTPGELKEYLMQQCPHFRQEQEDRIFAEKLQRESEGFSNDHKASAEQAPSEADDAALAKKLQSEYIAKSKGQKKSPILDFLVKGPNITDTSNGKSSKCTRVRLEESSKRKEKPKEGIQKFLTDILSKPDSDDSDKSQSSKEGSRRKKRRKQKTPTETRVIDSIEILSDGEEDEHSDNGNKKQGFKKSPGYYLQDKENDDESVVIERKTRQMTPKKYLNKKNDVGKTKTPEIIVMTSKDSDDDSMPGLTPRGEEKETSEKENLKEAIDEDAISRLQWLGSYNREQCISALCESGNDPELAANILLGYNAQTQQIE</sequence>
<accession>A0AAD3DBL3</accession>
<protein>
    <recommendedName>
        <fullName evidence="2">UBA domain-containing protein</fullName>
    </recommendedName>
</protein>
<feature type="compositionally biased region" description="Basic and acidic residues" evidence="1">
    <location>
        <begin position="394"/>
        <end position="410"/>
    </location>
</feature>
<evidence type="ECO:0000313" key="3">
    <source>
        <dbReference type="EMBL" id="GFH60375.1"/>
    </source>
</evidence>
<feature type="compositionally biased region" description="Basic residues" evidence="1">
    <location>
        <begin position="411"/>
        <end position="420"/>
    </location>
</feature>
<feature type="compositionally biased region" description="Basic and acidic residues" evidence="1">
    <location>
        <begin position="487"/>
        <end position="496"/>
    </location>
</feature>
<feature type="compositionally biased region" description="Polar residues" evidence="1">
    <location>
        <begin position="355"/>
        <end position="366"/>
    </location>
</feature>